<evidence type="ECO:0000313" key="1">
    <source>
        <dbReference type="EMBL" id="NVZ09078.1"/>
    </source>
</evidence>
<comment type="caution">
    <text evidence="1">The sequence shown here is derived from an EMBL/GenBank/DDBJ whole genome shotgun (WGS) entry which is preliminary data.</text>
</comment>
<dbReference type="EMBL" id="JABZEO010000004">
    <property type="protein sequence ID" value="NVZ09078.1"/>
    <property type="molecule type" value="Genomic_DNA"/>
</dbReference>
<dbReference type="RefSeq" id="WP_176975849.1">
    <property type="nucleotide sequence ID" value="NZ_JABZEO010000004.1"/>
</dbReference>
<protein>
    <recommendedName>
        <fullName evidence="3">Outer membrane beta-barrel protein</fullName>
    </recommendedName>
</protein>
<proteinExistence type="predicted"/>
<dbReference type="InterPro" id="IPR023614">
    <property type="entry name" value="Porin_dom_sf"/>
</dbReference>
<dbReference type="Proteomes" id="UP000592294">
    <property type="component" value="Unassembled WGS sequence"/>
</dbReference>
<reference evidence="1 2" key="1">
    <citation type="submission" date="2020-06" db="EMBL/GenBank/DDBJ databases">
        <title>Whole-genome sequence of Allochromatium humboldtianum DSM 21881, type strain.</title>
        <authorList>
            <person name="Kyndt J.A."/>
            <person name="Meyer T.E."/>
        </authorList>
    </citation>
    <scope>NUCLEOTIDE SEQUENCE [LARGE SCALE GENOMIC DNA]</scope>
    <source>
        <strain evidence="1 2">DSM 21881</strain>
    </source>
</reference>
<evidence type="ECO:0008006" key="3">
    <source>
        <dbReference type="Google" id="ProtNLM"/>
    </source>
</evidence>
<sequence length="403" mass="45223">MNAIDTKRTPNPVPGCLIGCLALLAPALVQAERWYVEPRASLRAFYDDNVRLSIADPVSTLGGTLSAQVESGRRTEVSEIGLQGRINSSHHADASDLDETDFAFGFTSAYQLGRSRFKFDGQLDYDSTLTSEISTSGYVQANKRRERFQLSPSWLYTLSPRTQLETTLSYEDVSYEDVDVIPLFDYSFARAGLTLTHALSERAQAMSRLSFDRYDASQVDTISDSYGFELGASYMLSETTTLTGFAGVRHSRSETPTWFGIEESDNTGPLFQLTLNRRFEVGQLRLTAARSMLPSSSGTLLDTTSLGVGFEYPLGPRWTFSLDASGYRNRSPDGEQSTNDRDYLSFSPKLSHRLSRSLSLDLSYRYRWQKYDWREDDADSNAVYLGLQYSFVREPLGRASVIR</sequence>
<organism evidence="1 2">
    <name type="scientific">Allochromatium humboldtianum</name>
    <dbReference type="NCBI Taxonomy" id="504901"/>
    <lineage>
        <taxon>Bacteria</taxon>
        <taxon>Pseudomonadati</taxon>
        <taxon>Pseudomonadota</taxon>
        <taxon>Gammaproteobacteria</taxon>
        <taxon>Chromatiales</taxon>
        <taxon>Chromatiaceae</taxon>
        <taxon>Allochromatium</taxon>
    </lineage>
</organism>
<dbReference type="Gene3D" id="2.40.160.10">
    <property type="entry name" value="Porin"/>
    <property type="match status" value="1"/>
</dbReference>
<evidence type="ECO:0000313" key="2">
    <source>
        <dbReference type="Proteomes" id="UP000592294"/>
    </source>
</evidence>
<dbReference type="AlphaFoldDB" id="A0A850R6X3"/>
<dbReference type="SUPFAM" id="SSF56935">
    <property type="entry name" value="Porins"/>
    <property type="match status" value="2"/>
</dbReference>
<gene>
    <name evidence="1" type="ORF">HW932_07360</name>
</gene>
<accession>A0A850R6X3</accession>
<name>A0A850R6X3_9GAMM</name>
<keyword evidence="2" id="KW-1185">Reference proteome</keyword>